<dbReference type="STRING" id="337451.A0A443NF43"/>
<dbReference type="InterPro" id="IPR019177">
    <property type="entry name" value="Golgin_subfamily_A_member_5"/>
</dbReference>
<keyword evidence="4" id="KW-0333">Golgi apparatus</keyword>
<evidence type="ECO:0000256" key="2">
    <source>
        <dbReference type="ARBA" id="ARBA00022692"/>
    </source>
</evidence>
<sequence length="675" mass="75075">MAGWISSKLKVAESFLQQIDQQAAESLRTNEKPQLADIPNYGTPTKSEVIPLKDQFKKKPPQRNSFNGNAQINLDSGEGVRGKELDNVRKPISNPASAVADGDWTELLSSHERAAAVGQPNGVSALRKEQKRHGIAVPSSSTGERRTGFKSRRKLDEHKVNSDASDGDRRSVEESSFSGSLSRGGSDLSDSILGKPTWESQAVSNDILSEPKDVSRNVEIVGISENGRLKSHSEANFEDVGAREEEKGPVLVTVNGIGDLKGRADVDHGRTGNAVERGGYDVAGMKSIPDELPRSSSSSDGQSDSGSDSGSTSESENENERRIEKRKRREQIRAEKAAAKAVEAIKERENIVARLEGEKQTLEKILDERSKQQAQEASELQTNMMETMEAVELEKQKHNSTRMEALARLAKLETTNAELAKSLATTQWNLEVEVNQVAELRRQIELKEVAHEELRRRISNAHHGTSLSQLDASKGVEFEREILEAEYSLMCDKIRQLQEKAKELEENIEVARREMEHPTEVEVELKKRLAKLTDHLIQKQAQVESLSSEKAMLLFRLETVSRLIDESKVGSLTRDDIEAGKWGEQSDVRLRPVLQDRIRSGRRHLGSILRQLDAIFSAGVVFLRRNPAAQLWSLVYLICLHFWVMYILMSHSQVSDDTSSGAVISLESINKTTGV</sequence>
<dbReference type="PANTHER" id="PTHR13815">
    <property type="entry name" value="GOLGIN-84"/>
    <property type="match status" value="1"/>
</dbReference>
<feature type="compositionally biased region" description="Basic and acidic residues" evidence="8">
    <location>
        <begin position="154"/>
        <end position="173"/>
    </location>
</feature>
<feature type="compositionally biased region" description="Low complexity" evidence="8">
    <location>
        <begin position="174"/>
        <end position="191"/>
    </location>
</feature>
<feature type="compositionally biased region" description="Low complexity" evidence="8">
    <location>
        <begin position="294"/>
        <end position="314"/>
    </location>
</feature>
<evidence type="ECO:0000256" key="4">
    <source>
        <dbReference type="ARBA" id="ARBA00023034"/>
    </source>
</evidence>
<feature type="region of interest" description="Disordered" evidence="8">
    <location>
        <begin position="265"/>
        <end position="330"/>
    </location>
</feature>
<dbReference type="EMBL" id="QPKB01000002">
    <property type="protein sequence ID" value="RWR77150.1"/>
    <property type="molecule type" value="Genomic_DNA"/>
</dbReference>
<feature type="coiled-coil region" evidence="7">
    <location>
        <begin position="402"/>
        <end position="549"/>
    </location>
</feature>
<dbReference type="GO" id="GO:0031985">
    <property type="term" value="C:Golgi cisterna"/>
    <property type="evidence" value="ECO:0007669"/>
    <property type="project" value="TreeGrafter"/>
</dbReference>
<accession>A0A443NF43</accession>
<evidence type="ECO:0000313" key="10">
    <source>
        <dbReference type="EMBL" id="RWR77150.1"/>
    </source>
</evidence>
<evidence type="ECO:0000256" key="1">
    <source>
        <dbReference type="ARBA" id="ARBA00004394"/>
    </source>
</evidence>
<gene>
    <name evidence="10" type="ORF">CKAN_00562600</name>
</gene>
<feature type="compositionally biased region" description="Basic and acidic residues" evidence="8">
    <location>
        <begin position="78"/>
        <end position="89"/>
    </location>
</feature>
<feature type="compositionally biased region" description="Polar residues" evidence="8">
    <location>
        <begin position="62"/>
        <end position="74"/>
    </location>
</feature>
<evidence type="ECO:0000256" key="8">
    <source>
        <dbReference type="SAM" id="MobiDB-lite"/>
    </source>
</evidence>
<feature type="coiled-coil region" evidence="7">
    <location>
        <begin position="338"/>
        <end position="375"/>
    </location>
</feature>
<dbReference type="GO" id="GO:0007030">
    <property type="term" value="P:Golgi organization"/>
    <property type="evidence" value="ECO:0007669"/>
    <property type="project" value="InterPro"/>
</dbReference>
<dbReference type="Proteomes" id="UP000283530">
    <property type="component" value="Unassembled WGS sequence"/>
</dbReference>
<keyword evidence="3 9" id="KW-1133">Transmembrane helix</keyword>
<feature type="compositionally biased region" description="Polar residues" evidence="8">
    <location>
        <begin position="198"/>
        <end position="207"/>
    </location>
</feature>
<dbReference type="GO" id="GO:0000301">
    <property type="term" value="P:retrograde transport, vesicle recycling within Golgi"/>
    <property type="evidence" value="ECO:0007669"/>
    <property type="project" value="TreeGrafter"/>
</dbReference>
<protein>
    <submittedName>
        <fullName evidence="10">Golgin candidate 2</fullName>
    </submittedName>
</protein>
<dbReference type="OrthoDB" id="248903at2759"/>
<comment type="caution">
    <text evidence="10">The sequence shown here is derived from an EMBL/GenBank/DDBJ whole genome shotgun (WGS) entry which is preliminary data.</text>
</comment>
<keyword evidence="2 9" id="KW-0812">Transmembrane</keyword>
<evidence type="ECO:0000313" key="11">
    <source>
        <dbReference type="Proteomes" id="UP000283530"/>
    </source>
</evidence>
<dbReference type="GO" id="GO:0000139">
    <property type="term" value="C:Golgi membrane"/>
    <property type="evidence" value="ECO:0007669"/>
    <property type="project" value="UniProtKB-SubCell"/>
</dbReference>
<keyword evidence="6 9" id="KW-0472">Membrane</keyword>
<reference evidence="10 11" key="1">
    <citation type="journal article" date="2019" name="Nat. Plants">
        <title>Stout camphor tree genome fills gaps in understanding of flowering plant genome evolution.</title>
        <authorList>
            <person name="Chaw S.M."/>
            <person name="Liu Y.C."/>
            <person name="Wu Y.W."/>
            <person name="Wang H.Y."/>
            <person name="Lin C.I."/>
            <person name="Wu C.S."/>
            <person name="Ke H.M."/>
            <person name="Chang L.Y."/>
            <person name="Hsu C.Y."/>
            <person name="Yang H.T."/>
            <person name="Sudianto E."/>
            <person name="Hsu M.H."/>
            <person name="Wu K.P."/>
            <person name="Wang L.N."/>
            <person name="Leebens-Mack J.H."/>
            <person name="Tsai I.J."/>
        </authorList>
    </citation>
    <scope>NUCLEOTIDE SEQUENCE [LARGE SCALE GENOMIC DNA]</scope>
    <source>
        <strain evidence="11">cv. Chaw 1501</strain>
        <tissue evidence="10">Young leaves</tissue>
    </source>
</reference>
<dbReference type="AlphaFoldDB" id="A0A443NF43"/>
<evidence type="ECO:0000256" key="5">
    <source>
        <dbReference type="ARBA" id="ARBA00023054"/>
    </source>
</evidence>
<feature type="transmembrane region" description="Helical" evidence="9">
    <location>
        <begin position="631"/>
        <end position="649"/>
    </location>
</feature>
<evidence type="ECO:0000256" key="7">
    <source>
        <dbReference type="SAM" id="Coils"/>
    </source>
</evidence>
<feature type="region of interest" description="Disordered" evidence="8">
    <location>
        <begin position="26"/>
        <end position="212"/>
    </location>
</feature>
<proteinExistence type="predicted"/>
<dbReference type="Pfam" id="PF09787">
    <property type="entry name" value="Golgin_A5"/>
    <property type="match status" value="1"/>
</dbReference>
<name>A0A443NF43_9MAGN</name>
<evidence type="ECO:0000256" key="9">
    <source>
        <dbReference type="SAM" id="Phobius"/>
    </source>
</evidence>
<keyword evidence="5 7" id="KW-0175">Coiled coil</keyword>
<keyword evidence="11" id="KW-1185">Reference proteome</keyword>
<evidence type="ECO:0000256" key="3">
    <source>
        <dbReference type="ARBA" id="ARBA00022989"/>
    </source>
</evidence>
<comment type="subcellular location">
    <subcellularLocation>
        <location evidence="1">Golgi apparatus membrane</location>
    </subcellularLocation>
</comment>
<evidence type="ECO:0000256" key="6">
    <source>
        <dbReference type="ARBA" id="ARBA00023136"/>
    </source>
</evidence>
<organism evidence="10 11">
    <name type="scientific">Cinnamomum micranthum f. kanehirae</name>
    <dbReference type="NCBI Taxonomy" id="337451"/>
    <lineage>
        <taxon>Eukaryota</taxon>
        <taxon>Viridiplantae</taxon>
        <taxon>Streptophyta</taxon>
        <taxon>Embryophyta</taxon>
        <taxon>Tracheophyta</taxon>
        <taxon>Spermatophyta</taxon>
        <taxon>Magnoliopsida</taxon>
        <taxon>Magnoliidae</taxon>
        <taxon>Laurales</taxon>
        <taxon>Lauraceae</taxon>
        <taxon>Cinnamomum</taxon>
    </lineage>
</organism>
<dbReference type="PANTHER" id="PTHR13815:SF5">
    <property type="entry name" value="GOLGIN CANDIDATE 2"/>
    <property type="match status" value="1"/>
</dbReference>